<organism evidence="1">
    <name type="scientific">Catovirus CTV1</name>
    <dbReference type="NCBI Taxonomy" id="1977631"/>
    <lineage>
        <taxon>Viruses</taxon>
        <taxon>Varidnaviria</taxon>
        <taxon>Bamfordvirae</taxon>
        <taxon>Nucleocytoviricota</taxon>
        <taxon>Megaviricetes</taxon>
        <taxon>Imitervirales</taxon>
        <taxon>Mimiviridae</taxon>
        <taxon>Klosneuvirinae</taxon>
        <taxon>Catovirus</taxon>
    </lineage>
</organism>
<dbReference type="EMBL" id="KY684083">
    <property type="protein sequence ID" value="ARF08780.1"/>
    <property type="molecule type" value="Genomic_DNA"/>
</dbReference>
<evidence type="ECO:0000313" key="1">
    <source>
        <dbReference type="EMBL" id="ARF08780.1"/>
    </source>
</evidence>
<accession>A0A1V0SAN0</accession>
<reference evidence="1" key="1">
    <citation type="journal article" date="2017" name="Science">
        <title>Giant viruses with an expanded complement of translation system components.</title>
        <authorList>
            <person name="Schulz F."/>
            <person name="Yutin N."/>
            <person name="Ivanova N.N."/>
            <person name="Ortega D.R."/>
            <person name="Lee T.K."/>
            <person name="Vierheilig J."/>
            <person name="Daims H."/>
            <person name="Horn M."/>
            <person name="Wagner M."/>
            <person name="Jensen G.J."/>
            <person name="Kyrpides N.C."/>
            <person name="Koonin E.V."/>
            <person name="Woyke T."/>
        </authorList>
    </citation>
    <scope>NUCLEOTIDE SEQUENCE</scope>
    <source>
        <strain evidence="1">CTV1</strain>
    </source>
</reference>
<name>A0A1V0SAN0_9VIRU</name>
<proteinExistence type="predicted"/>
<sequence length="88" mass="10321">MDKLIDIDIATENGDILTVQKLHQEYSIKPSLYAKQMCLINGHYNAVLFIESNMGTRNNLGIQTIHKRYNEKTKEFIWDAVIPNMFRY</sequence>
<gene>
    <name evidence="1" type="ORF">Catovirus_1_830</name>
</gene>
<protein>
    <submittedName>
        <fullName evidence="1">Uncharacterized protein</fullName>
    </submittedName>
</protein>